<accession>A0A7J8X7Y3</accession>
<proteinExistence type="predicted"/>
<dbReference type="AlphaFoldDB" id="A0A7J8X7Y3"/>
<evidence type="ECO:0000313" key="1">
    <source>
        <dbReference type="EMBL" id="MBA0683312.1"/>
    </source>
</evidence>
<reference evidence="1 2" key="1">
    <citation type="journal article" date="2019" name="Genome Biol. Evol.">
        <title>Insights into the evolution of the New World diploid cottons (Gossypium, subgenus Houzingenia) based on genome sequencing.</title>
        <authorList>
            <person name="Grover C.E."/>
            <person name="Arick M.A. 2nd"/>
            <person name="Thrash A."/>
            <person name="Conover J.L."/>
            <person name="Sanders W.S."/>
            <person name="Peterson D.G."/>
            <person name="Frelichowski J.E."/>
            <person name="Scheffler J.A."/>
            <person name="Scheffler B.E."/>
            <person name="Wendel J.F."/>
        </authorList>
    </citation>
    <scope>NUCLEOTIDE SEQUENCE [LARGE SCALE GENOMIC DNA]</scope>
    <source>
        <strain evidence="1">185</strain>
        <tissue evidence="1">Leaf</tissue>
    </source>
</reference>
<keyword evidence="2" id="KW-1185">Reference proteome</keyword>
<evidence type="ECO:0000313" key="2">
    <source>
        <dbReference type="Proteomes" id="UP000593577"/>
    </source>
</evidence>
<name>A0A7J8X7Y3_GOSAI</name>
<dbReference type="EMBL" id="JABFAA010000006">
    <property type="protein sequence ID" value="MBA0683312.1"/>
    <property type="molecule type" value="Genomic_DNA"/>
</dbReference>
<feature type="non-terminal residue" evidence="1">
    <location>
        <position position="122"/>
    </location>
</feature>
<sequence length="122" mass="13737">MDVGKAIREVVAVDWRDRDGGWTEYIQLRLSHEGFGKMRSKGKRIRGSSGELTKEIPNRIVHRKLFDCLSPSKAAVVANNLDIIFLSETKMNANDFHNVQNKYRMQNGLSVSFEGRSGGLAL</sequence>
<protein>
    <submittedName>
        <fullName evidence="1">Uncharacterized protein</fullName>
    </submittedName>
</protein>
<gene>
    <name evidence="1" type="ORF">Goari_024979</name>
</gene>
<dbReference type="Proteomes" id="UP000593577">
    <property type="component" value="Unassembled WGS sequence"/>
</dbReference>
<organism evidence="1 2">
    <name type="scientific">Gossypium aridum</name>
    <name type="common">American cotton</name>
    <name type="synonym">Erioxylum aridum</name>
    <dbReference type="NCBI Taxonomy" id="34290"/>
    <lineage>
        <taxon>Eukaryota</taxon>
        <taxon>Viridiplantae</taxon>
        <taxon>Streptophyta</taxon>
        <taxon>Embryophyta</taxon>
        <taxon>Tracheophyta</taxon>
        <taxon>Spermatophyta</taxon>
        <taxon>Magnoliopsida</taxon>
        <taxon>eudicotyledons</taxon>
        <taxon>Gunneridae</taxon>
        <taxon>Pentapetalae</taxon>
        <taxon>rosids</taxon>
        <taxon>malvids</taxon>
        <taxon>Malvales</taxon>
        <taxon>Malvaceae</taxon>
        <taxon>Malvoideae</taxon>
        <taxon>Gossypium</taxon>
    </lineage>
</organism>
<comment type="caution">
    <text evidence="1">The sequence shown here is derived from an EMBL/GenBank/DDBJ whole genome shotgun (WGS) entry which is preliminary data.</text>
</comment>